<sequence>NHKLENEVITIANSVVPIMIKKTGEVFYLNDQFLEQILFTLDFDVITDAQYHKGKFYIHNFSEWKIFVVDAVTQQANCFNNIEVFNIYSQSAIVNNALFFISEENKLKYVDLATNYIHEKSYNCNFIWSFGNQLLLESNDDITIIDVKNEIEVIKVNLSIDGYNNFNNFGIQQIFNEEQVINIGTGKIFQLEMIERQQYYNKLFGATFYPEFADQQVSVYLQYLKQQIINDQYIQSLLQTNQLPSTSRKIILEANFEKLQNIIKINVFKFTKKYFRLKNSRQHTKHILQGLNKTVKQITQQFDTSE</sequence>
<gene>
    <name evidence="1" type="ORF">TPC1_31551</name>
</gene>
<accession>A0A146JZJ9</accession>
<reference evidence="1" key="1">
    <citation type="submission" date="2015-07" db="EMBL/GenBank/DDBJ databases">
        <title>Adaptation to a free-living lifestyle via gene acquisitions in the diplomonad Trepomonas sp. PC1.</title>
        <authorList>
            <person name="Xu F."/>
            <person name="Jerlstrom-Hultqvist J."/>
            <person name="Kolisko M."/>
            <person name="Simpson A.G.B."/>
            <person name="Roger A.J."/>
            <person name="Svard S.G."/>
            <person name="Andersson J.O."/>
        </authorList>
    </citation>
    <scope>NUCLEOTIDE SEQUENCE</scope>
    <source>
        <strain evidence="1">PC1</strain>
    </source>
</reference>
<organism evidence="1">
    <name type="scientific">Trepomonas sp. PC1</name>
    <dbReference type="NCBI Taxonomy" id="1076344"/>
    <lineage>
        <taxon>Eukaryota</taxon>
        <taxon>Metamonada</taxon>
        <taxon>Diplomonadida</taxon>
        <taxon>Hexamitidae</taxon>
        <taxon>Hexamitinae</taxon>
        <taxon>Trepomonas</taxon>
    </lineage>
</organism>
<protein>
    <submittedName>
        <fullName evidence="1">Uncharacterized protein</fullName>
    </submittedName>
</protein>
<evidence type="ECO:0000313" key="1">
    <source>
        <dbReference type="EMBL" id="JAP88954.1"/>
    </source>
</evidence>
<proteinExistence type="predicted"/>
<name>A0A146JZJ9_9EUKA</name>
<dbReference type="AlphaFoldDB" id="A0A146JZJ9"/>
<dbReference type="EMBL" id="GDID01007652">
    <property type="protein sequence ID" value="JAP88954.1"/>
    <property type="molecule type" value="Transcribed_RNA"/>
</dbReference>
<feature type="non-terminal residue" evidence="1">
    <location>
        <position position="1"/>
    </location>
</feature>